<organism evidence="2 3">
    <name type="scientific">Eumeta variegata</name>
    <name type="common">Bagworm moth</name>
    <name type="synonym">Eumeta japonica</name>
    <dbReference type="NCBI Taxonomy" id="151549"/>
    <lineage>
        <taxon>Eukaryota</taxon>
        <taxon>Metazoa</taxon>
        <taxon>Ecdysozoa</taxon>
        <taxon>Arthropoda</taxon>
        <taxon>Hexapoda</taxon>
        <taxon>Insecta</taxon>
        <taxon>Pterygota</taxon>
        <taxon>Neoptera</taxon>
        <taxon>Endopterygota</taxon>
        <taxon>Lepidoptera</taxon>
        <taxon>Glossata</taxon>
        <taxon>Ditrysia</taxon>
        <taxon>Tineoidea</taxon>
        <taxon>Psychidae</taxon>
        <taxon>Oiketicinae</taxon>
        <taxon>Eumeta</taxon>
    </lineage>
</organism>
<evidence type="ECO:0000256" key="1">
    <source>
        <dbReference type="SAM" id="MobiDB-lite"/>
    </source>
</evidence>
<dbReference type="AlphaFoldDB" id="A0A4C1X4D8"/>
<sequence>MTAARLPGNLGLSGDEIQERGGEEGRVGERDAYAVHHSQPIQSGKDIELKQLLRGSHRASSVFLSGDQLASGQRGGIEVVCGRCLSSTRTHRPKEWKRDRSLRALARTLDSGGTRQ</sequence>
<keyword evidence="3" id="KW-1185">Reference proteome</keyword>
<gene>
    <name evidence="2" type="ORF">EVAR_41501_1</name>
</gene>
<proteinExistence type="predicted"/>
<feature type="region of interest" description="Disordered" evidence="1">
    <location>
        <begin position="1"/>
        <end position="46"/>
    </location>
</feature>
<name>A0A4C1X4D8_EUMVA</name>
<dbReference type="EMBL" id="BGZK01000721">
    <property type="protein sequence ID" value="GBP57832.1"/>
    <property type="molecule type" value="Genomic_DNA"/>
</dbReference>
<feature type="compositionally biased region" description="Basic and acidic residues" evidence="1">
    <location>
        <begin position="17"/>
        <end position="34"/>
    </location>
</feature>
<dbReference type="Proteomes" id="UP000299102">
    <property type="component" value="Unassembled WGS sequence"/>
</dbReference>
<comment type="caution">
    <text evidence="2">The sequence shown here is derived from an EMBL/GenBank/DDBJ whole genome shotgun (WGS) entry which is preliminary data.</text>
</comment>
<evidence type="ECO:0000313" key="3">
    <source>
        <dbReference type="Proteomes" id="UP000299102"/>
    </source>
</evidence>
<accession>A0A4C1X4D8</accession>
<protein>
    <submittedName>
        <fullName evidence="2">Uncharacterized protein</fullName>
    </submittedName>
</protein>
<reference evidence="2 3" key="1">
    <citation type="journal article" date="2019" name="Commun. Biol.">
        <title>The bagworm genome reveals a unique fibroin gene that provides high tensile strength.</title>
        <authorList>
            <person name="Kono N."/>
            <person name="Nakamura H."/>
            <person name="Ohtoshi R."/>
            <person name="Tomita M."/>
            <person name="Numata K."/>
            <person name="Arakawa K."/>
        </authorList>
    </citation>
    <scope>NUCLEOTIDE SEQUENCE [LARGE SCALE GENOMIC DNA]</scope>
</reference>
<evidence type="ECO:0000313" key="2">
    <source>
        <dbReference type="EMBL" id="GBP57832.1"/>
    </source>
</evidence>